<dbReference type="Pfam" id="PF02779">
    <property type="entry name" value="Transket_pyr"/>
    <property type="match status" value="1"/>
</dbReference>
<dbReference type="SMART" id="SM00861">
    <property type="entry name" value="Transket_pyr"/>
    <property type="match status" value="1"/>
</dbReference>
<dbReference type="PIRSF" id="PIRSF000157">
    <property type="entry name" value="Oxoglu_dh_E1"/>
    <property type="match status" value="1"/>
</dbReference>
<dbReference type="GO" id="GO:0004591">
    <property type="term" value="F:oxoglutarate dehydrogenase (succinyl-transferring) activity"/>
    <property type="evidence" value="ECO:0007669"/>
    <property type="project" value="TreeGrafter"/>
</dbReference>
<evidence type="ECO:0000313" key="7">
    <source>
        <dbReference type="Proteomes" id="UP000515908"/>
    </source>
</evidence>
<protein>
    <submittedName>
        <fullName evidence="6">Dehydrogenase E1 component/Transketolase, pyrimidine binding domain/2-oxoglutarate dehydrogenase C-terminal, putative</fullName>
    </submittedName>
</protein>
<dbReference type="GO" id="GO:0030976">
    <property type="term" value="F:thiamine pyrophosphate binding"/>
    <property type="evidence" value="ECO:0007669"/>
    <property type="project" value="InterPro"/>
</dbReference>
<evidence type="ECO:0000256" key="4">
    <source>
        <dbReference type="ARBA" id="ARBA00023052"/>
    </source>
</evidence>
<accession>A0A7G2C8T6</accession>
<dbReference type="PANTHER" id="PTHR23152">
    <property type="entry name" value="2-OXOGLUTARATE DEHYDROGENASE"/>
    <property type="match status" value="1"/>
</dbReference>
<dbReference type="SUPFAM" id="SSF52518">
    <property type="entry name" value="Thiamin diphosphate-binding fold (THDP-binding)"/>
    <property type="match status" value="2"/>
</dbReference>
<dbReference type="CDD" id="cd02016">
    <property type="entry name" value="TPP_E1_OGDC_like"/>
    <property type="match status" value="1"/>
</dbReference>
<dbReference type="OrthoDB" id="413077at2759"/>
<dbReference type="Gene3D" id="1.10.287.1150">
    <property type="entry name" value="TPP helical domain"/>
    <property type="match status" value="1"/>
</dbReference>
<dbReference type="InterPro" id="IPR042179">
    <property type="entry name" value="KGD_C_sf"/>
</dbReference>
<dbReference type="AlphaFoldDB" id="A0A7G2C8T6"/>
<dbReference type="EMBL" id="LR877149">
    <property type="protein sequence ID" value="CAD2215534.1"/>
    <property type="molecule type" value="Genomic_DNA"/>
</dbReference>
<comment type="similarity">
    <text evidence="2">Belongs to the alpha-ketoglutarate dehydrogenase family.</text>
</comment>
<feature type="domain" description="Transketolase-like pyrimidine-binding" evidence="5">
    <location>
        <begin position="631"/>
        <end position="848"/>
    </location>
</feature>
<dbReference type="Gene3D" id="3.40.50.970">
    <property type="match status" value="1"/>
</dbReference>
<sequence>MMRRAIQPAVVALHCKRPYTDAKTIRKPNPYDQILNPINQTYIENMIRQYEEDHALIDASWGPVMDAIRSPNMDIPVVSTFSRPFDPKSLSEQQRLDNMRLSWMIREYERSGHFFAKTNPLNSVRENIANFDDDLLDPATFGFSASDLQQVFNVTFGANYEATFVSGGTAMTLQQIFDRLGKMYCGPIGYEFMSSGFFELRNWFRQEILNTLQPLTAEDKKGIYTDVVKACGLEKFLQIKYATQQRFGLDGGESFIPVMNSAIMEATANGCRSVIIGMAHRGRLNCLANVCHMSLHSILNQFEENVEEHMKDKNGDVKYHINVRNNVKLPNGKMCDIEMLPNPSHLEAVNPLVLGKARARQIYQNDVEGTGVMPILVHGDAAFVGQGPCYETMGFCDLENFHCGGTIHIVINNQIGFTTDPYQGRASRYCTDLAKVNNAPVLHVNGDNVEACVRASRIAARFRQQFNRDIILDVVCYRRNGHNETDLPDFTQPQMYEEIRKHPTLVEIYTKQLVEEKVIPEDYRSTKEKEWEGLLRHAYDRLKSVEDFVSVQPIIYPDSENMAEVADKETEARRLRETSTHHAPVTGVAMDTLKKVGLHLTTIPRDVKKAHPVVDRTYAARKKGIVGGDEIEWCLGELLAFGTLSLQGVHVRVTGEDVERGTFTQRHAAITDQSTNLKYFPVATISPKQSRVTISNSSLSEYGVCGFEMGYNMESTKSVTMWEAQFGDFANGAQVIFDQFLCCCEQKWNVRSSLILSLPHGYSGAGPEHSSARVERFLQLSDDVDTLPSDFRAYESSDDCLEARIFRHNWQVTYPSTPANYFHLLRRQGLRDFAKPLVNFFSKARLRAPNLSKLSEMCEETKFRPVLDLGAEGVVPRKVVFCTGQIESILNDARAHAQKTTPDVNNDVILVTVEQLAPFPWEHVAEVVEKYAALNKDLELVWLQEEPKNMGMWHFMRPRFNNLIRHLNVTSTKNINFIGRAAVASPSTGYGTVHTAEEKEIISKVFA</sequence>
<dbReference type="InterPro" id="IPR031717">
    <property type="entry name" value="ODO-1/KGD_C"/>
</dbReference>
<reference evidence="6 7" key="1">
    <citation type="submission" date="2020-08" db="EMBL/GenBank/DDBJ databases">
        <authorList>
            <person name="Newling K."/>
            <person name="Davey J."/>
            <person name="Forrester S."/>
        </authorList>
    </citation>
    <scope>NUCLEOTIDE SEQUENCE [LARGE SCALE GENOMIC DNA]</scope>
    <source>
        <strain evidence="7">Crithidia deanei Carvalho (ATCC PRA-265)</strain>
    </source>
</reference>
<dbReference type="InterPro" id="IPR001017">
    <property type="entry name" value="DH_E1"/>
</dbReference>
<dbReference type="InterPro" id="IPR005475">
    <property type="entry name" value="Transketolase-like_Pyr-bd"/>
</dbReference>
<dbReference type="InterPro" id="IPR029061">
    <property type="entry name" value="THDP-binding"/>
</dbReference>
<evidence type="ECO:0000313" key="6">
    <source>
        <dbReference type="EMBL" id="CAD2215534.1"/>
    </source>
</evidence>
<evidence type="ECO:0000256" key="1">
    <source>
        <dbReference type="ARBA" id="ARBA00001964"/>
    </source>
</evidence>
<name>A0A7G2C8T6_9TRYP</name>
<evidence type="ECO:0000256" key="3">
    <source>
        <dbReference type="ARBA" id="ARBA00023002"/>
    </source>
</evidence>
<dbReference type="GO" id="GO:0005739">
    <property type="term" value="C:mitochondrion"/>
    <property type="evidence" value="ECO:0007669"/>
    <property type="project" value="TreeGrafter"/>
</dbReference>
<dbReference type="VEuPathDB" id="TriTrypDB:ADEAN_000298900"/>
<comment type="cofactor">
    <cofactor evidence="1">
        <name>thiamine diphosphate</name>
        <dbReference type="ChEBI" id="CHEBI:58937"/>
    </cofactor>
</comment>
<evidence type="ECO:0000256" key="2">
    <source>
        <dbReference type="ARBA" id="ARBA00006936"/>
    </source>
</evidence>
<dbReference type="Gene3D" id="3.40.50.11610">
    <property type="entry name" value="Multifunctional 2-oxoglutarate metabolism enzyme, C-terminal domain"/>
    <property type="match status" value="1"/>
</dbReference>
<evidence type="ECO:0000259" key="5">
    <source>
        <dbReference type="SMART" id="SM00861"/>
    </source>
</evidence>
<dbReference type="GO" id="GO:0006099">
    <property type="term" value="P:tricarboxylic acid cycle"/>
    <property type="evidence" value="ECO:0007669"/>
    <property type="project" value="TreeGrafter"/>
</dbReference>
<keyword evidence="7" id="KW-1185">Reference proteome</keyword>
<keyword evidence="3" id="KW-0560">Oxidoreductase</keyword>
<dbReference type="Gene3D" id="3.40.50.12470">
    <property type="match status" value="1"/>
</dbReference>
<keyword evidence="4" id="KW-0786">Thiamine pyrophosphate</keyword>
<dbReference type="Pfam" id="PF00676">
    <property type="entry name" value="E1_dh"/>
    <property type="match status" value="1"/>
</dbReference>
<organism evidence="6 7">
    <name type="scientific">Angomonas deanei</name>
    <dbReference type="NCBI Taxonomy" id="59799"/>
    <lineage>
        <taxon>Eukaryota</taxon>
        <taxon>Discoba</taxon>
        <taxon>Euglenozoa</taxon>
        <taxon>Kinetoplastea</taxon>
        <taxon>Metakinetoplastina</taxon>
        <taxon>Trypanosomatida</taxon>
        <taxon>Trypanosomatidae</taxon>
        <taxon>Strigomonadinae</taxon>
        <taxon>Angomonas</taxon>
    </lineage>
</organism>
<dbReference type="InterPro" id="IPR011603">
    <property type="entry name" value="2oxoglutarate_DH_E1"/>
</dbReference>
<dbReference type="GO" id="GO:0045252">
    <property type="term" value="C:oxoglutarate dehydrogenase complex"/>
    <property type="evidence" value="ECO:0007669"/>
    <property type="project" value="TreeGrafter"/>
</dbReference>
<proteinExistence type="inferred from homology"/>
<dbReference type="NCBIfam" id="NF006914">
    <property type="entry name" value="PRK09404.1"/>
    <property type="match status" value="1"/>
</dbReference>
<gene>
    <name evidence="6" type="ORF">ADEAN_000298900</name>
</gene>
<dbReference type="NCBIfam" id="TIGR00239">
    <property type="entry name" value="2oxo_dh_E1"/>
    <property type="match status" value="1"/>
</dbReference>
<dbReference type="Pfam" id="PF16870">
    <property type="entry name" value="OxoGdeHyase_C"/>
    <property type="match status" value="1"/>
</dbReference>
<dbReference type="PANTHER" id="PTHR23152:SF4">
    <property type="entry name" value="2-OXOADIPATE DEHYDROGENASE COMPLEX COMPONENT E1"/>
    <property type="match status" value="1"/>
</dbReference>
<dbReference type="Proteomes" id="UP000515908">
    <property type="component" value="Chromosome 05"/>
</dbReference>